<keyword evidence="2" id="KW-1185">Reference proteome</keyword>
<name>A0A5N5D0W5_9PEZI</name>
<reference evidence="1 2" key="1">
    <citation type="journal article" date="2019" name="Sci. Rep.">
        <title>A multi-omics analysis of the grapevine pathogen Lasiodiplodia theobromae reveals that temperature affects the expression of virulence- and pathogenicity-related genes.</title>
        <authorList>
            <person name="Felix C."/>
            <person name="Meneses R."/>
            <person name="Goncalves M.F.M."/>
            <person name="Tilleman L."/>
            <person name="Duarte A.S."/>
            <person name="Jorrin-Novo J.V."/>
            <person name="Van de Peer Y."/>
            <person name="Deforce D."/>
            <person name="Van Nieuwerburgh F."/>
            <person name="Esteves A.C."/>
            <person name="Alves A."/>
        </authorList>
    </citation>
    <scope>NUCLEOTIDE SEQUENCE [LARGE SCALE GENOMIC DNA]</scope>
    <source>
        <strain evidence="1 2">LA-SOL3</strain>
    </source>
</reference>
<dbReference type="EMBL" id="VCHE01000107">
    <property type="protein sequence ID" value="KAB2571217.1"/>
    <property type="molecule type" value="Genomic_DNA"/>
</dbReference>
<organism evidence="1 2">
    <name type="scientific">Lasiodiplodia theobromae</name>
    <dbReference type="NCBI Taxonomy" id="45133"/>
    <lineage>
        <taxon>Eukaryota</taxon>
        <taxon>Fungi</taxon>
        <taxon>Dikarya</taxon>
        <taxon>Ascomycota</taxon>
        <taxon>Pezizomycotina</taxon>
        <taxon>Dothideomycetes</taxon>
        <taxon>Dothideomycetes incertae sedis</taxon>
        <taxon>Botryosphaeriales</taxon>
        <taxon>Botryosphaeriaceae</taxon>
        <taxon>Lasiodiplodia</taxon>
    </lineage>
</organism>
<accession>A0A5N5D0W5</accession>
<gene>
    <name evidence="1" type="ORF">DBV05_g10112</name>
</gene>
<evidence type="ECO:0000313" key="1">
    <source>
        <dbReference type="EMBL" id="KAB2571217.1"/>
    </source>
</evidence>
<protein>
    <submittedName>
        <fullName evidence="1">Uncharacterized protein</fullName>
    </submittedName>
</protein>
<comment type="caution">
    <text evidence="1">The sequence shown here is derived from an EMBL/GenBank/DDBJ whole genome shotgun (WGS) entry which is preliminary data.</text>
</comment>
<sequence length="190" mass="20462">MNHHFRVRQQVASHLATGVGGRRQAAGTHDAAEPCPAKYLKDFPVAPVEDGSTLEQRRIIEAALNDGVEGEGSARIRKLSCAISRLGKCNAPARLEIITIAVKIDLRKRRDGATRAGLPPESEDIKAIAESAKELYCQKLLGGGNVSETILAEVMRRHGISQHQDECPSPDILRGVQRASTLHSVDGASC</sequence>
<proteinExistence type="predicted"/>
<dbReference type="AlphaFoldDB" id="A0A5N5D0W5"/>
<evidence type="ECO:0000313" key="2">
    <source>
        <dbReference type="Proteomes" id="UP000325902"/>
    </source>
</evidence>
<dbReference type="Proteomes" id="UP000325902">
    <property type="component" value="Unassembled WGS sequence"/>
</dbReference>